<evidence type="ECO:0000313" key="4">
    <source>
        <dbReference type="Proteomes" id="UP000005713"/>
    </source>
</evidence>
<dbReference type="OrthoDB" id="9798884at2"/>
<name>A3KA27_SAGS3</name>
<dbReference type="RefSeq" id="WP_005863398.1">
    <property type="nucleotide sequence ID" value="NZ_CP155729.1"/>
</dbReference>
<evidence type="ECO:0008006" key="5">
    <source>
        <dbReference type="Google" id="ProtNLM"/>
    </source>
</evidence>
<sequence>MKARRALLLVLIFGVLAYVAYGVAAVSVHTRLVYPFHSQVEFSEYGFDPQDVSTDAGPLRVYKHVGAAGAPVVIYFMGNVGALRAFAPMLRHHAEAGRSVVAMGYRGGGGVPGTPSEDRLKADALAVFDALPELVGKDGPVIVHGYSLGTGLALHAAAERPVDGMILAAPYARLCELMSARSFLPACVMPGVQKWQSLDDARRVMAPSLVIHGTEDSLIPFSHGERVAAALDEAGSETTLVPIELGGHDDLFGKPGYLSSIDAFIDGIAR</sequence>
<organism evidence="3 4">
    <name type="scientific">Sagittula stellata (strain ATCC 700073 / DSM 11524 / E-37)</name>
    <dbReference type="NCBI Taxonomy" id="388399"/>
    <lineage>
        <taxon>Bacteria</taxon>
        <taxon>Pseudomonadati</taxon>
        <taxon>Pseudomonadota</taxon>
        <taxon>Alphaproteobacteria</taxon>
        <taxon>Rhodobacterales</taxon>
        <taxon>Roseobacteraceae</taxon>
        <taxon>Sagittula</taxon>
    </lineage>
</organism>
<evidence type="ECO:0000259" key="2">
    <source>
        <dbReference type="Pfam" id="PF12146"/>
    </source>
</evidence>
<dbReference type="eggNOG" id="COG1073">
    <property type="taxonomic scope" value="Bacteria"/>
</dbReference>
<proteinExistence type="predicted"/>
<dbReference type="GO" id="GO:0008236">
    <property type="term" value="F:serine-type peptidase activity"/>
    <property type="evidence" value="ECO:0007669"/>
    <property type="project" value="InterPro"/>
</dbReference>
<feature type="domain" description="Serine aminopeptidase S33" evidence="2">
    <location>
        <begin position="72"/>
        <end position="180"/>
    </location>
</feature>
<comment type="caution">
    <text evidence="3">The sequence shown here is derived from an EMBL/GenBank/DDBJ whole genome shotgun (WGS) entry which is preliminary data.</text>
</comment>
<gene>
    <name evidence="3" type="ORF">SSE37_25218</name>
</gene>
<dbReference type="Pfam" id="PF00326">
    <property type="entry name" value="Peptidase_S9"/>
    <property type="match status" value="1"/>
</dbReference>
<dbReference type="InterPro" id="IPR001375">
    <property type="entry name" value="Peptidase_S9_cat"/>
</dbReference>
<evidence type="ECO:0000259" key="1">
    <source>
        <dbReference type="Pfam" id="PF00326"/>
    </source>
</evidence>
<dbReference type="Pfam" id="PF12146">
    <property type="entry name" value="Hydrolase_4"/>
    <property type="match status" value="1"/>
</dbReference>
<evidence type="ECO:0000313" key="3">
    <source>
        <dbReference type="EMBL" id="EBA05970.1"/>
    </source>
</evidence>
<protein>
    <recommendedName>
        <fullName evidence="5">Serine aminopeptidase S33 domain-containing protein</fullName>
    </recommendedName>
</protein>
<reference evidence="3 4" key="1">
    <citation type="submission" date="2006-06" db="EMBL/GenBank/DDBJ databases">
        <authorList>
            <person name="Moran M.A."/>
            <person name="Ferriera S."/>
            <person name="Johnson J."/>
            <person name="Kravitz S."/>
            <person name="Beeson K."/>
            <person name="Sutton G."/>
            <person name="Rogers Y.-H."/>
            <person name="Friedman R."/>
            <person name="Frazier M."/>
            <person name="Venter J.C."/>
        </authorList>
    </citation>
    <scope>NUCLEOTIDE SEQUENCE [LARGE SCALE GENOMIC DNA]</scope>
    <source>
        <strain evidence="3 4">E-37</strain>
    </source>
</reference>
<dbReference type="PANTHER" id="PTHR12277">
    <property type="entry name" value="ALPHA/BETA HYDROLASE DOMAIN-CONTAINING PROTEIN"/>
    <property type="match status" value="1"/>
</dbReference>
<dbReference type="Proteomes" id="UP000005713">
    <property type="component" value="Unassembled WGS sequence"/>
</dbReference>
<dbReference type="InterPro" id="IPR029058">
    <property type="entry name" value="AB_hydrolase_fold"/>
</dbReference>
<dbReference type="Gene3D" id="3.40.50.1820">
    <property type="entry name" value="alpha/beta hydrolase"/>
    <property type="match status" value="1"/>
</dbReference>
<keyword evidence="4" id="KW-1185">Reference proteome</keyword>
<dbReference type="EMBL" id="AAYA01000020">
    <property type="protein sequence ID" value="EBA05970.1"/>
    <property type="molecule type" value="Genomic_DNA"/>
</dbReference>
<dbReference type="AlphaFoldDB" id="A3KA27"/>
<dbReference type="SUPFAM" id="SSF53474">
    <property type="entry name" value="alpha/beta-Hydrolases"/>
    <property type="match status" value="1"/>
</dbReference>
<dbReference type="GO" id="GO:0006508">
    <property type="term" value="P:proteolysis"/>
    <property type="evidence" value="ECO:0007669"/>
    <property type="project" value="InterPro"/>
</dbReference>
<feature type="domain" description="Peptidase S9 prolyl oligopeptidase catalytic" evidence="1">
    <location>
        <begin position="193"/>
        <end position="251"/>
    </location>
</feature>
<accession>A3KA27</accession>
<dbReference type="InterPro" id="IPR022742">
    <property type="entry name" value="Hydrolase_4"/>
</dbReference>
<dbReference type="PANTHER" id="PTHR12277:SF81">
    <property type="entry name" value="PROTEIN ABHD13"/>
    <property type="match status" value="1"/>
</dbReference>